<keyword evidence="6" id="KW-1185">Reference proteome</keyword>
<dbReference type="Pfam" id="PF07944">
    <property type="entry name" value="Beta-AFase-like_GH127_cat"/>
    <property type="match status" value="1"/>
</dbReference>
<sequence length="640" mass="70726">MSHPAHVESPAAPALPRAPRRTGLRPLDLRAVRLSPDGTLGAWQELNAEATLPHCIAQLESSGVIDNFRRLLGESGAPYRGFVFADSDLYKVIEAVAWEIGRSGTTAHHAWLDEMIALITRAQEPSGYLHTWIQGVHPEKKFAELHWTHELYVLGHWLQAGIALARTDGRTDLLERALDFVDLVERRFGPGREDGIPGHPEIETALVELHRLTGEPRHLALAQHLVDQRGRDILPGGGFGTHYFQDHLPVREAADPTGHAVRQLYLNAGVTDLFLETGEEALGAIMREQWERVHTRKMYLTGAFGSRHRDESFGNDHELPSDRAYAETCATIADLHWTWRMMLAGEDPRCADVIERELHNALPAAVDRTGTRFFYSNPLQRRPDRFDEENAPASRQEWYSCACCPPNIARTVAQLGAYVAAVREDEDGPSLEILQHTAMAVTLPAEIGEGVLEVETDYPATGTITLRLAEGALHPAARLGLRLPGWLRDGSLTTADGAARAITAAERAAGRLVLGSSDVDGAVLRLDMPPRWTRSHPRVDATRDCLALERGPLVHCLEQVDMPDGVEVDDLAVPDSTAPVVREDGTVQLQLRHRRDEGDLYRSGPDERGPASTVTVTALPFARWGNRGPGAMRIWLPRAR</sequence>
<dbReference type="Pfam" id="PF20737">
    <property type="entry name" value="Glyco_hydro127C"/>
    <property type="match status" value="1"/>
</dbReference>
<feature type="region of interest" description="Disordered" evidence="1">
    <location>
        <begin position="1"/>
        <end position="21"/>
    </location>
</feature>
<dbReference type="Proteomes" id="UP000254236">
    <property type="component" value="Chromosome"/>
</dbReference>
<keyword evidence="5" id="KW-0378">Hydrolase</keyword>
<feature type="domain" description="Non-reducing end beta-L-arabinofuranosidase-like GH127 C-terminal" evidence="3">
    <location>
        <begin position="530"/>
        <end position="637"/>
    </location>
</feature>
<dbReference type="Proteomes" id="UP000282185">
    <property type="component" value="Unassembled WGS sequence"/>
</dbReference>
<dbReference type="OrthoDB" id="9757939at2"/>
<accession>A0A345YMW4</accession>
<dbReference type="SUPFAM" id="SSF48208">
    <property type="entry name" value="Six-hairpin glycosidases"/>
    <property type="match status" value="1"/>
</dbReference>
<dbReference type="PANTHER" id="PTHR43465">
    <property type="entry name" value="DUF1680 DOMAIN PROTEIN (AFU_ORTHOLOGUE AFUA_1G08910)"/>
    <property type="match status" value="1"/>
</dbReference>
<reference evidence="4 6" key="1">
    <citation type="submission" date="2018-07" db="EMBL/GenBank/DDBJ databases">
        <title>Brachybacterium saurashtrense DSM 23186 genome sequence.</title>
        <authorList>
            <person name="Guo L."/>
        </authorList>
    </citation>
    <scope>NUCLEOTIDE SEQUENCE [LARGE SCALE GENOMIC DNA]</scope>
    <source>
        <strain evidence="4 6">DSM 23186</strain>
    </source>
</reference>
<evidence type="ECO:0000259" key="3">
    <source>
        <dbReference type="Pfam" id="PF20737"/>
    </source>
</evidence>
<dbReference type="InterPro" id="IPR008928">
    <property type="entry name" value="6-hairpin_glycosidase_sf"/>
</dbReference>
<protein>
    <submittedName>
        <fullName evidence="5">Glycoside hydrolase family 127 protein</fullName>
    </submittedName>
</protein>
<dbReference type="EMBL" id="CP031356">
    <property type="protein sequence ID" value="AXK45266.1"/>
    <property type="molecule type" value="Genomic_DNA"/>
</dbReference>
<evidence type="ECO:0000313" key="5">
    <source>
        <dbReference type="EMBL" id="RRR21979.1"/>
    </source>
</evidence>
<evidence type="ECO:0000256" key="1">
    <source>
        <dbReference type="SAM" id="MobiDB-lite"/>
    </source>
</evidence>
<evidence type="ECO:0000313" key="7">
    <source>
        <dbReference type="Proteomes" id="UP000282185"/>
    </source>
</evidence>
<dbReference type="GO" id="GO:0005975">
    <property type="term" value="P:carbohydrate metabolic process"/>
    <property type="evidence" value="ECO:0007669"/>
    <property type="project" value="InterPro"/>
</dbReference>
<dbReference type="KEGG" id="bsau:DWV08_06290"/>
<dbReference type="GO" id="GO:0016787">
    <property type="term" value="F:hydrolase activity"/>
    <property type="evidence" value="ECO:0007669"/>
    <property type="project" value="UniProtKB-KW"/>
</dbReference>
<dbReference type="InterPro" id="IPR049174">
    <property type="entry name" value="Beta-AFase-like"/>
</dbReference>
<dbReference type="InterPro" id="IPR012878">
    <property type="entry name" value="Beta-AFase-like_GH127_cat"/>
</dbReference>
<evidence type="ECO:0000313" key="4">
    <source>
        <dbReference type="EMBL" id="AXK45266.1"/>
    </source>
</evidence>
<name>A0A345YMW4_9MICO</name>
<reference evidence="5 7" key="2">
    <citation type="submission" date="2018-08" db="EMBL/GenBank/DDBJ databases">
        <title>Brachybacterium saurashtrense DSM 23186.</title>
        <authorList>
            <person name="Li Y."/>
        </authorList>
    </citation>
    <scope>NUCLEOTIDE SEQUENCE [LARGE SCALE GENOMIC DNA]</scope>
    <source>
        <strain evidence="5 7">DSM 23186</strain>
    </source>
</reference>
<organism evidence="5 7">
    <name type="scientific">Brachybacterium saurashtrense</name>
    <dbReference type="NCBI Taxonomy" id="556288"/>
    <lineage>
        <taxon>Bacteria</taxon>
        <taxon>Bacillati</taxon>
        <taxon>Actinomycetota</taxon>
        <taxon>Actinomycetes</taxon>
        <taxon>Micrococcales</taxon>
        <taxon>Dermabacteraceae</taxon>
        <taxon>Brachybacterium</taxon>
    </lineage>
</organism>
<feature type="domain" description="Non-reducing end beta-L-arabinofuranosidase-like GH127 catalytic" evidence="2">
    <location>
        <begin position="32"/>
        <end position="416"/>
    </location>
</feature>
<dbReference type="InterPro" id="IPR049049">
    <property type="entry name" value="Beta-AFase-like_GH127_C"/>
</dbReference>
<dbReference type="PANTHER" id="PTHR43465:SF2">
    <property type="entry name" value="DUF1680 DOMAIN PROTEIN (AFU_ORTHOLOGUE AFUA_1G08910)"/>
    <property type="match status" value="1"/>
</dbReference>
<proteinExistence type="predicted"/>
<evidence type="ECO:0000313" key="6">
    <source>
        <dbReference type="Proteomes" id="UP000254236"/>
    </source>
</evidence>
<dbReference type="EMBL" id="QSWH01000005">
    <property type="protein sequence ID" value="RRR21979.1"/>
    <property type="molecule type" value="Genomic_DNA"/>
</dbReference>
<dbReference type="AlphaFoldDB" id="A0A345YMW4"/>
<gene>
    <name evidence="4" type="ORF">DWV08_06290</name>
    <name evidence="5" type="ORF">DXU92_11785</name>
</gene>
<dbReference type="RefSeq" id="WP_115413018.1">
    <property type="nucleotide sequence ID" value="NZ_CP031356.1"/>
</dbReference>
<evidence type="ECO:0000259" key="2">
    <source>
        <dbReference type="Pfam" id="PF07944"/>
    </source>
</evidence>